<dbReference type="Pfam" id="PF12089">
    <property type="entry name" value="DUF3566"/>
    <property type="match status" value="1"/>
</dbReference>
<sequence length="82" mass="8399">MVGAGGLGALESVNSLINTLIGDEDNAFRVEDVLNSSRVLGFATVVAAIDVVILTAVATLFAFLYNLSATVLGGLEVTLAED</sequence>
<name>A0A7H0H4C1_9ACTN</name>
<dbReference type="KEGG" id="tdf:H9L22_14405"/>
<evidence type="ECO:0000256" key="1">
    <source>
        <dbReference type="SAM" id="Phobius"/>
    </source>
</evidence>
<organism evidence="3 4">
    <name type="scientific">Tessaracoccus defluvii</name>
    <dbReference type="NCBI Taxonomy" id="1285901"/>
    <lineage>
        <taxon>Bacteria</taxon>
        <taxon>Bacillati</taxon>
        <taxon>Actinomycetota</taxon>
        <taxon>Actinomycetes</taxon>
        <taxon>Propionibacteriales</taxon>
        <taxon>Propionibacteriaceae</taxon>
        <taxon>Tessaracoccus</taxon>
    </lineage>
</organism>
<keyword evidence="1" id="KW-0472">Membrane</keyword>
<evidence type="ECO:0000313" key="3">
    <source>
        <dbReference type="EMBL" id="QNP55387.1"/>
    </source>
</evidence>
<evidence type="ECO:0000313" key="4">
    <source>
        <dbReference type="Proteomes" id="UP000516117"/>
    </source>
</evidence>
<dbReference type="Proteomes" id="UP000516117">
    <property type="component" value="Chromosome"/>
</dbReference>
<proteinExistence type="predicted"/>
<evidence type="ECO:0000259" key="2">
    <source>
        <dbReference type="Pfam" id="PF12089"/>
    </source>
</evidence>
<keyword evidence="1" id="KW-0812">Transmembrane</keyword>
<gene>
    <name evidence="3" type="ORF">H9L22_14405</name>
</gene>
<dbReference type="EMBL" id="CP060789">
    <property type="protein sequence ID" value="QNP55387.1"/>
    <property type="molecule type" value="Genomic_DNA"/>
</dbReference>
<feature type="domain" description="DUF3566" evidence="2">
    <location>
        <begin position="6"/>
        <end position="81"/>
    </location>
</feature>
<accession>A0A7H0H4C1</accession>
<dbReference type="AlphaFoldDB" id="A0A7H0H4C1"/>
<feature type="transmembrane region" description="Helical" evidence="1">
    <location>
        <begin position="39"/>
        <end position="65"/>
    </location>
</feature>
<reference evidence="3 4" key="1">
    <citation type="submission" date="2020-08" db="EMBL/GenBank/DDBJ databases">
        <title>Genome sequence of Tessaracoccus defluvii JCM 17540T.</title>
        <authorList>
            <person name="Hyun D.-W."/>
            <person name="Bae J.-W."/>
        </authorList>
    </citation>
    <scope>NUCLEOTIDE SEQUENCE [LARGE SCALE GENOMIC DNA]</scope>
    <source>
        <strain evidence="3 4">JCM 17540</strain>
    </source>
</reference>
<keyword evidence="1" id="KW-1133">Transmembrane helix</keyword>
<protein>
    <submittedName>
        <fullName evidence="3">DUF3566 domain-containing protein</fullName>
    </submittedName>
</protein>
<keyword evidence="4" id="KW-1185">Reference proteome</keyword>
<dbReference type="InterPro" id="IPR021949">
    <property type="entry name" value="DUF3566_TM"/>
</dbReference>